<comment type="caution">
    <text evidence="2">The sequence shown here is derived from an EMBL/GenBank/DDBJ whole genome shotgun (WGS) entry which is preliminary data.</text>
</comment>
<dbReference type="Proteomes" id="UP000700596">
    <property type="component" value="Unassembled WGS sequence"/>
</dbReference>
<proteinExistence type="predicted"/>
<feature type="compositionally biased region" description="Basic and acidic residues" evidence="1">
    <location>
        <begin position="160"/>
        <end position="172"/>
    </location>
</feature>
<reference evidence="2" key="1">
    <citation type="journal article" date="2021" name="Nat. Commun.">
        <title>Genetic determinants of endophytism in the Arabidopsis root mycobiome.</title>
        <authorList>
            <person name="Mesny F."/>
            <person name="Miyauchi S."/>
            <person name="Thiergart T."/>
            <person name="Pickel B."/>
            <person name="Atanasova L."/>
            <person name="Karlsson M."/>
            <person name="Huettel B."/>
            <person name="Barry K.W."/>
            <person name="Haridas S."/>
            <person name="Chen C."/>
            <person name="Bauer D."/>
            <person name="Andreopoulos W."/>
            <person name="Pangilinan J."/>
            <person name="LaButti K."/>
            <person name="Riley R."/>
            <person name="Lipzen A."/>
            <person name="Clum A."/>
            <person name="Drula E."/>
            <person name="Henrissat B."/>
            <person name="Kohler A."/>
            <person name="Grigoriev I.V."/>
            <person name="Martin F.M."/>
            <person name="Hacquard S."/>
        </authorList>
    </citation>
    <scope>NUCLEOTIDE SEQUENCE</scope>
    <source>
        <strain evidence="2">MPI-CAGE-CH-0243</strain>
    </source>
</reference>
<sequence>MDKKDGGEVRAQWSKADGGRLTGKTSQCLHTGTYGPHVRQDGLGIVQPVGAVRQWKEWEDGGQEESKQTLFEAKPFRSGDRIVRRFRMGDQSRGEVRRTASLTSAPDRDKGQGPGTPAPSLERTGEAMAAWPLRDVQMGGDDKPSTAWEEANDRWGLSRAQRESGRAGESGREQAGPDLVTEKLLQMSALRPPTRTRGV</sequence>
<feature type="region of interest" description="Disordered" evidence="1">
    <location>
        <begin position="82"/>
        <end position="181"/>
    </location>
</feature>
<feature type="compositionally biased region" description="Basic and acidic residues" evidence="1">
    <location>
        <begin position="82"/>
        <end position="98"/>
    </location>
</feature>
<organism evidence="2 3">
    <name type="scientific">Dendryphion nanum</name>
    <dbReference type="NCBI Taxonomy" id="256645"/>
    <lineage>
        <taxon>Eukaryota</taxon>
        <taxon>Fungi</taxon>
        <taxon>Dikarya</taxon>
        <taxon>Ascomycota</taxon>
        <taxon>Pezizomycotina</taxon>
        <taxon>Dothideomycetes</taxon>
        <taxon>Pleosporomycetidae</taxon>
        <taxon>Pleosporales</taxon>
        <taxon>Torulaceae</taxon>
        <taxon>Dendryphion</taxon>
    </lineage>
</organism>
<dbReference type="EMBL" id="JAGMWT010000004">
    <property type="protein sequence ID" value="KAH7130747.1"/>
    <property type="molecule type" value="Genomic_DNA"/>
</dbReference>
<feature type="region of interest" description="Disordered" evidence="1">
    <location>
        <begin position="1"/>
        <end position="36"/>
    </location>
</feature>
<name>A0A9P9E4T2_9PLEO</name>
<evidence type="ECO:0000313" key="2">
    <source>
        <dbReference type="EMBL" id="KAH7130747.1"/>
    </source>
</evidence>
<dbReference type="AlphaFoldDB" id="A0A9P9E4T2"/>
<evidence type="ECO:0000313" key="3">
    <source>
        <dbReference type="Proteomes" id="UP000700596"/>
    </source>
</evidence>
<keyword evidence="3" id="KW-1185">Reference proteome</keyword>
<protein>
    <submittedName>
        <fullName evidence="2">Uncharacterized protein</fullName>
    </submittedName>
</protein>
<accession>A0A9P9E4T2</accession>
<gene>
    <name evidence="2" type="ORF">B0J11DRAFT_603125</name>
</gene>
<evidence type="ECO:0000256" key="1">
    <source>
        <dbReference type="SAM" id="MobiDB-lite"/>
    </source>
</evidence>